<sequence>MRAFELAEDFFQISANFSNRLGAVNFRVFGITRFCFFGVVADQRCCHLMVFNQTFTYGLFLIIFTGSQFFTGNVVFASTFGGLNLT</sequence>
<feature type="transmembrane region" description="Helical" evidence="1">
    <location>
        <begin position="57"/>
        <end position="83"/>
    </location>
</feature>
<keyword evidence="1" id="KW-1133">Transmembrane helix</keyword>
<keyword evidence="1" id="KW-0472">Membrane</keyword>
<proteinExistence type="predicted"/>
<keyword evidence="1" id="KW-0812">Transmembrane</keyword>
<name>A0A376YDI7_ECOLX</name>
<organism evidence="2 3">
    <name type="scientific">Escherichia coli</name>
    <dbReference type="NCBI Taxonomy" id="562"/>
    <lineage>
        <taxon>Bacteria</taxon>
        <taxon>Pseudomonadati</taxon>
        <taxon>Pseudomonadota</taxon>
        <taxon>Gammaproteobacteria</taxon>
        <taxon>Enterobacterales</taxon>
        <taxon>Enterobacteriaceae</taxon>
        <taxon>Escherichia</taxon>
    </lineage>
</organism>
<evidence type="ECO:0000256" key="1">
    <source>
        <dbReference type="SAM" id="Phobius"/>
    </source>
</evidence>
<dbReference type="AlphaFoldDB" id="A0A376YDI7"/>
<reference evidence="2 3" key="1">
    <citation type="submission" date="2018-06" db="EMBL/GenBank/DDBJ databases">
        <authorList>
            <consortium name="Pathogen Informatics"/>
            <person name="Doyle S."/>
        </authorList>
    </citation>
    <scope>NUCLEOTIDE SEQUENCE [LARGE SCALE GENOMIC DNA]</scope>
    <source>
        <strain evidence="2 3">NCTC9117</strain>
    </source>
</reference>
<evidence type="ECO:0000313" key="3">
    <source>
        <dbReference type="Proteomes" id="UP000254785"/>
    </source>
</evidence>
<dbReference type="Proteomes" id="UP000254785">
    <property type="component" value="Unassembled WGS sequence"/>
</dbReference>
<evidence type="ECO:0000313" key="2">
    <source>
        <dbReference type="EMBL" id="STJ82096.1"/>
    </source>
</evidence>
<accession>A0A376YDI7</accession>
<gene>
    <name evidence="2" type="ORF">NCTC9117_04692</name>
</gene>
<protein>
    <submittedName>
        <fullName evidence="2">Uncharacterized protein</fullName>
    </submittedName>
</protein>
<dbReference type="EMBL" id="UGDC01000003">
    <property type="protein sequence ID" value="STJ82096.1"/>
    <property type="molecule type" value="Genomic_DNA"/>
</dbReference>